<proteinExistence type="predicted"/>
<dbReference type="KEGG" id="xdo:XDD1_1631"/>
<dbReference type="EMBL" id="FO704550">
    <property type="protein sequence ID" value="CDG17330.1"/>
    <property type="molecule type" value="Genomic_DNA"/>
</dbReference>
<protein>
    <submittedName>
        <fullName evidence="1">Uncharacterized protein</fullName>
    </submittedName>
</protein>
<sequence>MLHLLCYANPRKYNISLARMLFEQWVLHASDKRRHANNSNY</sequence>
<gene>
    <name evidence="1" type="ORF">XDD1_1631</name>
</gene>
<dbReference type="AlphaFoldDB" id="A0A068QU17"/>
<name>A0A068QU17_9GAMM</name>
<dbReference type="HOGENOM" id="CLU_3278929_0_0_6"/>
<evidence type="ECO:0000313" key="2">
    <source>
        <dbReference type="Proteomes" id="UP000032721"/>
    </source>
</evidence>
<organism evidence="1 2">
    <name type="scientific">Xenorhabdus doucetiae</name>
    <dbReference type="NCBI Taxonomy" id="351671"/>
    <lineage>
        <taxon>Bacteria</taxon>
        <taxon>Pseudomonadati</taxon>
        <taxon>Pseudomonadota</taxon>
        <taxon>Gammaproteobacteria</taxon>
        <taxon>Enterobacterales</taxon>
        <taxon>Morganellaceae</taxon>
        <taxon>Xenorhabdus</taxon>
    </lineage>
</organism>
<dbReference type="Proteomes" id="UP000032721">
    <property type="component" value="Chromosome"/>
</dbReference>
<evidence type="ECO:0000313" key="1">
    <source>
        <dbReference type="EMBL" id="CDG17330.1"/>
    </source>
</evidence>
<accession>A0A068QU17</accession>
<reference evidence="1 2" key="1">
    <citation type="submission" date="2013-07" db="EMBL/GenBank/DDBJ databases">
        <authorList>
            <person name="Genoscope - CEA"/>
        </authorList>
    </citation>
    <scope>NUCLEOTIDE SEQUENCE [LARGE SCALE GENOMIC DNA]</scope>
    <source>
        <strain evidence="2">FRM16 / DSM 17909</strain>
    </source>
</reference>